<proteinExistence type="predicted"/>
<comment type="caution">
    <text evidence="1">The sequence shown here is derived from an EMBL/GenBank/DDBJ whole genome shotgun (WGS) entry which is preliminary data.</text>
</comment>
<feature type="non-terminal residue" evidence="1">
    <location>
        <position position="1"/>
    </location>
</feature>
<protein>
    <submittedName>
        <fullName evidence="1">Uncharacterized protein</fullName>
    </submittedName>
</protein>
<reference evidence="1" key="1">
    <citation type="submission" date="2021-02" db="EMBL/GenBank/DDBJ databases">
        <authorList>
            <person name="Nowell W R."/>
        </authorList>
    </citation>
    <scope>NUCLEOTIDE SEQUENCE</scope>
</reference>
<dbReference type="PANTHER" id="PTHR46601">
    <property type="entry name" value="ULP_PROTEASE DOMAIN-CONTAINING PROTEIN"/>
    <property type="match status" value="1"/>
</dbReference>
<organism evidence="1 2">
    <name type="scientific">Didymodactylos carnosus</name>
    <dbReference type="NCBI Taxonomy" id="1234261"/>
    <lineage>
        <taxon>Eukaryota</taxon>
        <taxon>Metazoa</taxon>
        <taxon>Spiralia</taxon>
        <taxon>Gnathifera</taxon>
        <taxon>Rotifera</taxon>
        <taxon>Eurotatoria</taxon>
        <taxon>Bdelloidea</taxon>
        <taxon>Philodinida</taxon>
        <taxon>Philodinidae</taxon>
        <taxon>Didymodactylos</taxon>
    </lineage>
</organism>
<accession>A0A8S2U718</accession>
<evidence type="ECO:0000313" key="2">
    <source>
        <dbReference type="Proteomes" id="UP000682733"/>
    </source>
</evidence>
<gene>
    <name evidence="1" type="ORF">TMI583_LOCUS39852</name>
</gene>
<dbReference type="AlphaFoldDB" id="A0A8S2U718"/>
<sequence length="135" mass="14998">ENFSFALPSLDVTHDKFVVDSALKIILNHLETVLPNVEEINCFSDGAASQFKQRFHFRNLTRIAKERKINLSWQFFATAHGKGVVDGIGGTVKRLVCSAILAGGVCRPAVDFITLAKKKTKKIILIEITRNDIDS</sequence>
<dbReference type="EMBL" id="CAJOBA010060789">
    <property type="protein sequence ID" value="CAF4326534.1"/>
    <property type="molecule type" value="Genomic_DNA"/>
</dbReference>
<evidence type="ECO:0000313" key="1">
    <source>
        <dbReference type="EMBL" id="CAF4326534.1"/>
    </source>
</evidence>
<dbReference type="Proteomes" id="UP000682733">
    <property type="component" value="Unassembled WGS sequence"/>
</dbReference>
<name>A0A8S2U718_9BILA</name>
<dbReference type="PANTHER" id="PTHR46601:SF2">
    <property type="entry name" value="UBIQUITIN-LIKE PROTEASE FAMILY PROFILE DOMAIN-CONTAINING PROTEIN"/>
    <property type="match status" value="1"/>
</dbReference>